<dbReference type="Proteomes" id="UP000005707">
    <property type="component" value="Unassembled WGS sequence"/>
</dbReference>
<evidence type="ECO:0000256" key="3">
    <source>
        <dbReference type="ARBA" id="ARBA00022679"/>
    </source>
</evidence>
<reference evidence="6 7" key="1">
    <citation type="journal article" date="2011" name="J. Bacteriol.">
        <title>Genome sequence of Haloplasma contractile, an unusual contractile bacterium from a deep-sea anoxic brine lake.</title>
        <authorList>
            <person name="Antunes A."/>
            <person name="Alam I."/>
            <person name="El Dorry H."/>
            <person name="Siam R."/>
            <person name="Robertson A."/>
            <person name="Bajic V.B."/>
            <person name="Stingl U."/>
        </authorList>
    </citation>
    <scope>NUCLEOTIDE SEQUENCE [LARGE SCALE GENOMIC DNA]</scope>
    <source>
        <strain evidence="6 7">SSD-17B</strain>
    </source>
</reference>
<dbReference type="EC" id="2.7.4.8" evidence="6"/>
<dbReference type="PANTHER" id="PTHR23117:SF18">
    <property type="entry name" value="LEUCINE-RICH REPEAT AND GUANYLATE KINASE DOMAIN-CONTAINING PROTEIN"/>
    <property type="match status" value="1"/>
</dbReference>
<dbReference type="InterPro" id="IPR008145">
    <property type="entry name" value="GK/Ca_channel_bsu"/>
</dbReference>
<comment type="catalytic activity">
    <reaction evidence="4">
        <text>GMP + ATP = GDP + ADP</text>
        <dbReference type="Rhea" id="RHEA:20780"/>
        <dbReference type="ChEBI" id="CHEBI:30616"/>
        <dbReference type="ChEBI" id="CHEBI:58115"/>
        <dbReference type="ChEBI" id="CHEBI:58189"/>
        <dbReference type="ChEBI" id="CHEBI:456216"/>
        <dbReference type="EC" id="2.7.4.8"/>
    </reaction>
</comment>
<reference evidence="6 7" key="2">
    <citation type="journal article" date="2013" name="PLoS ONE">
        <title>INDIGO - INtegrated Data Warehouse of MIcrobial GenOmes with Examples from the Red Sea Extremophiles.</title>
        <authorList>
            <person name="Alam I."/>
            <person name="Antunes A."/>
            <person name="Kamau A.A."/>
            <person name="Ba Alawi W."/>
            <person name="Kalkatawi M."/>
            <person name="Stingl U."/>
            <person name="Bajic V.B."/>
        </authorList>
    </citation>
    <scope>NUCLEOTIDE SEQUENCE [LARGE SCALE GENOMIC DNA]</scope>
    <source>
        <strain evidence="6 7">SSD-17B</strain>
    </source>
</reference>
<gene>
    <name evidence="6" type="ORF">HLPCO_002353</name>
</gene>
<comment type="subcellular location">
    <subcellularLocation>
        <location evidence="2">Cytoplasm</location>
    </subcellularLocation>
</comment>
<keyword evidence="6" id="KW-0418">Kinase</keyword>
<dbReference type="AlphaFoldDB" id="U2DT35"/>
<protein>
    <submittedName>
        <fullName evidence="6">Guanylate kinase protein</fullName>
        <ecNumber evidence="6">2.7.4.8</ecNumber>
    </submittedName>
</protein>
<comment type="function">
    <text evidence="1">Essential for recycling GMP and indirectly, cGMP.</text>
</comment>
<evidence type="ECO:0000256" key="2">
    <source>
        <dbReference type="ARBA" id="ARBA00004496"/>
    </source>
</evidence>
<dbReference type="PANTHER" id="PTHR23117">
    <property type="entry name" value="GUANYLATE KINASE-RELATED"/>
    <property type="match status" value="1"/>
</dbReference>
<keyword evidence="3 6" id="KW-0808">Transferase</keyword>
<accession>U2DT35</accession>
<keyword evidence="7" id="KW-1185">Reference proteome</keyword>
<dbReference type="InParanoid" id="U2DT35"/>
<dbReference type="STRING" id="1033810.HLPCO_002353"/>
<feature type="domain" description="Guanylate kinase-like" evidence="5">
    <location>
        <begin position="1"/>
        <end position="173"/>
    </location>
</feature>
<evidence type="ECO:0000313" key="6">
    <source>
        <dbReference type="EMBL" id="ERJ11652.1"/>
    </source>
</evidence>
<dbReference type="Pfam" id="PF00625">
    <property type="entry name" value="Guanylate_kin"/>
    <property type="match status" value="1"/>
</dbReference>
<evidence type="ECO:0000256" key="4">
    <source>
        <dbReference type="ARBA" id="ARBA00048594"/>
    </source>
</evidence>
<dbReference type="GO" id="GO:0005829">
    <property type="term" value="C:cytosol"/>
    <property type="evidence" value="ECO:0007669"/>
    <property type="project" value="TreeGrafter"/>
</dbReference>
<organism evidence="6 7">
    <name type="scientific">Haloplasma contractile SSD-17B</name>
    <dbReference type="NCBI Taxonomy" id="1033810"/>
    <lineage>
        <taxon>Bacteria</taxon>
        <taxon>Bacillati</taxon>
        <taxon>Mycoplasmatota</taxon>
        <taxon>Mollicutes</taxon>
        <taxon>Haloplasmatales</taxon>
        <taxon>Haloplasmataceae</taxon>
        <taxon>Haloplasma</taxon>
    </lineage>
</organism>
<comment type="caution">
    <text evidence="6">The sequence shown here is derived from an EMBL/GenBank/DDBJ whole genome shotgun (WGS) entry which is preliminary data.</text>
</comment>
<evidence type="ECO:0000313" key="7">
    <source>
        <dbReference type="Proteomes" id="UP000005707"/>
    </source>
</evidence>
<dbReference type="InterPro" id="IPR027417">
    <property type="entry name" value="P-loop_NTPase"/>
</dbReference>
<evidence type="ECO:0000256" key="1">
    <source>
        <dbReference type="ARBA" id="ARBA00003531"/>
    </source>
</evidence>
<dbReference type="RefSeq" id="WP_008825409.1">
    <property type="nucleotide sequence ID" value="NZ_AFNU02000009.1"/>
</dbReference>
<dbReference type="SUPFAM" id="SSF52540">
    <property type="entry name" value="P-loop containing nucleoside triphosphate hydrolases"/>
    <property type="match status" value="1"/>
</dbReference>
<dbReference type="eggNOG" id="COG0194">
    <property type="taxonomic scope" value="Bacteria"/>
</dbReference>
<dbReference type="OrthoDB" id="1033810at2"/>
<dbReference type="EMBL" id="AFNU02000009">
    <property type="protein sequence ID" value="ERJ11652.1"/>
    <property type="molecule type" value="Genomic_DNA"/>
</dbReference>
<evidence type="ECO:0000259" key="5">
    <source>
        <dbReference type="PROSITE" id="PS50052"/>
    </source>
</evidence>
<dbReference type="Gene3D" id="3.40.50.300">
    <property type="entry name" value="P-loop containing nucleotide triphosphate hydrolases"/>
    <property type="match status" value="1"/>
</dbReference>
<name>U2DT35_9MOLU</name>
<dbReference type="InterPro" id="IPR008144">
    <property type="entry name" value="Guanylate_kin-like_dom"/>
</dbReference>
<dbReference type="SMART" id="SM00072">
    <property type="entry name" value="GuKc"/>
    <property type="match status" value="1"/>
</dbReference>
<proteinExistence type="predicted"/>
<sequence>MIVFVGASASGKTELAKLLYKIYSYNKCITTTTRMMRDDEKQDIDYHFVSKETFLNIESQGEFVEVTQYQENLYGIQKKDVVMNGVVIVDPTGANSLIKKLSINVFIVYVETNEKLRKSRMIKRGDQLQTIENRMKLDQHVFRPEQIKRINLYVKNEGEALEELANRIHNNYQAYMESLNN</sequence>
<dbReference type="GO" id="GO:0004385">
    <property type="term" value="F:GMP kinase activity"/>
    <property type="evidence" value="ECO:0007669"/>
    <property type="project" value="UniProtKB-EC"/>
</dbReference>
<dbReference type="PROSITE" id="PS50052">
    <property type="entry name" value="GUANYLATE_KINASE_2"/>
    <property type="match status" value="1"/>
</dbReference>